<dbReference type="EMBL" id="BPLR01006858">
    <property type="protein sequence ID" value="GIY12853.1"/>
    <property type="molecule type" value="Genomic_DNA"/>
</dbReference>
<proteinExistence type="predicted"/>
<dbReference type="AlphaFoldDB" id="A0AAV4QT77"/>
<name>A0AAV4QT77_CAEEX</name>
<evidence type="ECO:0000313" key="2">
    <source>
        <dbReference type="Proteomes" id="UP001054945"/>
    </source>
</evidence>
<dbReference type="Proteomes" id="UP001054945">
    <property type="component" value="Unassembled WGS sequence"/>
</dbReference>
<sequence length="86" mass="9183">MHSLPPVLLPHVTGVTAQFLLRRLISAFKMTSYIISCHDNALFSTKPEFGGLAPPHLEHLSPTSDLVTRTSLEAFGGAQVAVIGGD</sequence>
<organism evidence="1 2">
    <name type="scientific">Caerostris extrusa</name>
    <name type="common">Bark spider</name>
    <name type="synonym">Caerostris bankana</name>
    <dbReference type="NCBI Taxonomy" id="172846"/>
    <lineage>
        <taxon>Eukaryota</taxon>
        <taxon>Metazoa</taxon>
        <taxon>Ecdysozoa</taxon>
        <taxon>Arthropoda</taxon>
        <taxon>Chelicerata</taxon>
        <taxon>Arachnida</taxon>
        <taxon>Araneae</taxon>
        <taxon>Araneomorphae</taxon>
        <taxon>Entelegynae</taxon>
        <taxon>Araneoidea</taxon>
        <taxon>Araneidae</taxon>
        <taxon>Caerostris</taxon>
    </lineage>
</organism>
<accession>A0AAV4QT77</accession>
<protein>
    <submittedName>
        <fullName evidence="1">Uncharacterized protein</fullName>
    </submittedName>
</protein>
<gene>
    <name evidence="1" type="ORF">CEXT_77031</name>
</gene>
<comment type="caution">
    <text evidence="1">The sequence shown here is derived from an EMBL/GenBank/DDBJ whole genome shotgun (WGS) entry which is preliminary data.</text>
</comment>
<reference evidence="1 2" key="1">
    <citation type="submission" date="2021-06" db="EMBL/GenBank/DDBJ databases">
        <title>Caerostris extrusa draft genome.</title>
        <authorList>
            <person name="Kono N."/>
            <person name="Arakawa K."/>
        </authorList>
    </citation>
    <scope>NUCLEOTIDE SEQUENCE [LARGE SCALE GENOMIC DNA]</scope>
</reference>
<keyword evidence="2" id="KW-1185">Reference proteome</keyword>
<evidence type="ECO:0000313" key="1">
    <source>
        <dbReference type="EMBL" id="GIY12853.1"/>
    </source>
</evidence>